<organism evidence="7 8">
    <name type="scientific">Babesia microti (strain RI)</name>
    <dbReference type="NCBI Taxonomy" id="1133968"/>
    <lineage>
        <taxon>Eukaryota</taxon>
        <taxon>Sar</taxon>
        <taxon>Alveolata</taxon>
        <taxon>Apicomplexa</taxon>
        <taxon>Aconoidasida</taxon>
        <taxon>Piroplasmida</taxon>
        <taxon>Babesiidae</taxon>
        <taxon>Babesia</taxon>
    </lineage>
</organism>
<dbReference type="KEGG" id="bmic:BmR1_04g09085"/>
<dbReference type="RefSeq" id="XP_021337916.1">
    <property type="nucleotide sequence ID" value="XM_021482749.1"/>
</dbReference>
<dbReference type="InterPro" id="IPR037212">
    <property type="entry name" value="Med7/Med21-like"/>
</dbReference>
<sequence>MSFTSGYPPPPFYYKEYVGPVDAPDLGGRPPPKIPNDSLTIFGNKQEDKPLKPLDSDTILYNTHPSTNLKEEFLRLYRIFIQELFILINSIEHVENRSNTHFRKILKIYTNLLHILSSLKKRQAYLDVIELLELQLQRRLECIDSIKRMLAWSKKEIEKSNVLNIN</sequence>
<accession>A0A1N6LYD8</accession>
<dbReference type="PANTHER" id="PTHR21428">
    <property type="entry name" value="MEDIATOR OF RNA POLYMERASE II TRANSCRIPTION SUBUNIT 7"/>
    <property type="match status" value="1"/>
</dbReference>
<comment type="subunit">
    <text evidence="6">Component of the Mediator complex.</text>
</comment>
<evidence type="ECO:0000313" key="8">
    <source>
        <dbReference type="Proteomes" id="UP000002899"/>
    </source>
</evidence>
<keyword evidence="5 6" id="KW-0539">Nucleus</keyword>
<comment type="function">
    <text evidence="6">Component of the Mediator complex, a coactivator involved in the regulated transcription of nearly all RNA polymerase II-dependent genes. Mediator functions as a bridge to convey information from gene-specific regulatory proteins to the basal RNA polymerase II transcription machinery.</text>
</comment>
<reference evidence="7 8" key="1">
    <citation type="journal article" date="2012" name="Nucleic Acids Res.">
        <title>Sequencing of the smallest Apicomplexan genome from the human pathogen Babesia microti.</title>
        <authorList>
            <person name="Cornillot E."/>
            <person name="Hadj-Kaddour K."/>
            <person name="Dassouli A."/>
            <person name="Noel B."/>
            <person name="Ranwez V."/>
            <person name="Vacherie B."/>
            <person name="Augagneur Y."/>
            <person name="Bres V."/>
            <person name="Duclos A."/>
            <person name="Randazzo S."/>
            <person name="Carcy B."/>
            <person name="Debierre-Grockiego F."/>
            <person name="Delbecq S."/>
            <person name="Moubri-Menage K."/>
            <person name="Shams-Eldin H."/>
            <person name="Usmani-Brown S."/>
            <person name="Bringaud F."/>
            <person name="Wincker P."/>
            <person name="Vivares C.P."/>
            <person name="Schwarz R.T."/>
            <person name="Schetters T.P."/>
            <person name="Krause P.J."/>
            <person name="Gorenflot A."/>
            <person name="Berry V."/>
            <person name="Barbe V."/>
            <person name="Ben Mamoun C."/>
        </authorList>
    </citation>
    <scope>NUCLEOTIDE SEQUENCE [LARGE SCALE GENOMIC DNA]</scope>
    <source>
        <strain evidence="7 8">RI</strain>
    </source>
</reference>
<comment type="similarity">
    <text evidence="2 6">Belongs to the Mediator complex subunit 7 family.</text>
</comment>
<dbReference type="GO" id="GO:0016592">
    <property type="term" value="C:mediator complex"/>
    <property type="evidence" value="ECO:0007669"/>
    <property type="project" value="InterPro"/>
</dbReference>
<comment type="subcellular location">
    <subcellularLocation>
        <location evidence="1 6">Nucleus</location>
    </subcellularLocation>
</comment>
<reference evidence="7 8" key="2">
    <citation type="journal article" date="2013" name="PLoS ONE">
        <title>Whole genome mapping and re-organization of the nuclear and mitochondrial genomes of Babesia microti isolates.</title>
        <authorList>
            <person name="Cornillot E."/>
            <person name="Dassouli A."/>
            <person name="Garg A."/>
            <person name="Pachikara N."/>
            <person name="Randazzo S."/>
            <person name="Depoix D."/>
            <person name="Carcy B."/>
            <person name="Delbecq S."/>
            <person name="Frutos R."/>
            <person name="Silva J.C."/>
            <person name="Sutton R."/>
            <person name="Krause P.J."/>
            <person name="Mamoun C.B."/>
        </authorList>
    </citation>
    <scope>NUCLEOTIDE SEQUENCE [LARGE SCALE GENOMIC DNA]</scope>
    <source>
        <strain evidence="7 8">RI</strain>
    </source>
</reference>
<name>A0A1N6LYD8_BABMR</name>
<keyword evidence="4 6" id="KW-0804">Transcription</keyword>
<dbReference type="InterPro" id="IPR009244">
    <property type="entry name" value="Mediatior_Med7"/>
</dbReference>
<dbReference type="GO" id="GO:0070847">
    <property type="term" value="C:core mediator complex"/>
    <property type="evidence" value="ECO:0007669"/>
    <property type="project" value="TreeGrafter"/>
</dbReference>
<dbReference type="VEuPathDB" id="PiroplasmaDB:BmR1_04g09085"/>
<evidence type="ECO:0000256" key="4">
    <source>
        <dbReference type="ARBA" id="ARBA00023163"/>
    </source>
</evidence>
<dbReference type="EMBL" id="LN871599">
    <property type="protein sequence ID" value="SIO73864.1"/>
    <property type="molecule type" value="Genomic_DNA"/>
</dbReference>
<reference evidence="7 8" key="3">
    <citation type="journal article" date="2016" name="Sci. Rep.">
        <title>Genome-wide diversity and gene expression profiling of Babesia microti isolates identify polymorphic genes that mediate host-pathogen interactions.</title>
        <authorList>
            <person name="Silva J.C."/>
            <person name="Cornillot E."/>
            <person name="McCracken C."/>
            <person name="Usmani-Brown S."/>
            <person name="Dwivedi A."/>
            <person name="Ifeonu O.O."/>
            <person name="Crabtree J."/>
            <person name="Gotia H.T."/>
            <person name="Virji A.Z."/>
            <person name="Reynes C."/>
            <person name="Colinge J."/>
            <person name="Kumar V."/>
            <person name="Lawres L."/>
            <person name="Pazzi J.E."/>
            <person name="Pablo J.V."/>
            <person name="Hung C."/>
            <person name="Brancato J."/>
            <person name="Kumari P."/>
            <person name="Orvis J."/>
            <person name="Tretina K."/>
            <person name="Chibucos M."/>
            <person name="Ott S."/>
            <person name="Sadzewicz L."/>
            <person name="Sengamalay N."/>
            <person name="Shetty A.C."/>
            <person name="Su Q."/>
            <person name="Tallon L."/>
            <person name="Fraser C.M."/>
            <person name="Frutos R."/>
            <person name="Molina D.M."/>
            <person name="Krause P.J."/>
            <person name="Ben Mamoun C."/>
        </authorList>
    </citation>
    <scope>NUCLEOTIDE SEQUENCE [LARGE SCALE GENOMIC DNA]</scope>
    <source>
        <strain evidence="7 8">RI</strain>
    </source>
</reference>
<dbReference type="GO" id="GO:0003712">
    <property type="term" value="F:transcription coregulator activity"/>
    <property type="evidence" value="ECO:0007669"/>
    <property type="project" value="InterPro"/>
</dbReference>
<dbReference type="AlphaFoldDB" id="A0A1N6LYD8"/>
<dbReference type="SUPFAM" id="SSF140718">
    <property type="entry name" value="Mediator hinge subcomplex-like"/>
    <property type="match status" value="1"/>
</dbReference>
<keyword evidence="6" id="KW-0010">Activator</keyword>
<dbReference type="InterPro" id="IPR044888">
    <property type="entry name" value="Mediatior_Med7_sf"/>
</dbReference>
<evidence type="ECO:0000256" key="3">
    <source>
        <dbReference type="ARBA" id="ARBA00023015"/>
    </source>
</evidence>
<dbReference type="Pfam" id="PF05983">
    <property type="entry name" value="Med7"/>
    <property type="match status" value="1"/>
</dbReference>
<keyword evidence="8" id="KW-1185">Reference proteome</keyword>
<keyword evidence="3 6" id="KW-0805">Transcription regulation</keyword>
<dbReference type="GeneID" id="24426446"/>
<gene>
    <name evidence="7" type="ORF">BmR1_04g09085</name>
</gene>
<dbReference type="Gene3D" id="6.10.140.200">
    <property type="match status" value="1"/>
</dbReference>
<dbReference type="Proteomes" id="UP000002899">
    <property type="component" value="Chromosome IV"/>
</dbReference>
<proteinExistence type="inferred from homology"/>
<dbReference type="GO" id="GO:0006357">
    <property type="term" value="P:regulation of transcription by RNA polymerase II"/>
    <property type="evidence" value="ECO:0007669"/>
    <property type="project" value="InterPro"/>
</dbReference>
<evidence type="ECO:0000256" key="6">
    <source>
        <dbReference type="RuleBase" id="RU364060"/>
    </source>
</evidence>
<evidence type="ECO:0000313" key="7">
    <source>
        <dbReference type="EMBL" id="SIO73864.1"/>
    </source>
</evidence>
<evidence type="ECO:0000256" key="1">
    <source>
        <dbReference type="ARBA" id="ARBA00004123"/>
    </source>
</evidence>
<protein>
    <recommendedName>
        <fullName evidence="6">Mediator of RNA polymerase II transcription subunit 7</fullName>
    </recommendedName>
</protein>
<dbReference type="PANTHER" id="PTHR21428:SF11">
    <property type="entry name" value="MEDIATOR OF RNA POLYMERASE II TRANSCRIPTION SUBUNIT 7"/>
    <property type="match status" value="1"/>
</dbReference>
<evidence type="ECO:0000256" key="5">
    <source>
        <dbReference type="ARBA" id="ARBA00023242"/>
    </source>
</evidence>
<evidence type="ECO:0000256" key="2">
    <source>
        <dbReference type="ARBA" id="ARBA00009994"/>
    </source>
</evidence>
<dbReference type="OrthoDB" id="10253553at2759"/>